<dbReference type="SUPFAM" id="SSF57667">
    <property type="entry name" value="beta-beta-alpha zinc fingers"/>
    <property type="match status" value="1"/>
</dbReference>
<evidence type="ECO:0000313" key="3">
    <source>
        <dbReference type="EMBL" id="QHT29020.1"/>
    </source>
</evidence>
<organism evidence="3">
    <name type="scientific">viral metagenome</name>
    <dbReference type="NCBI Taxonomy" id="1070528"/>
    <lineage>
        <taxon>unclassified sequences</taxon>
        <taxon>metagenomes</taxon>
        <taxon>organismal metagenomes</taxon>
    </lineage>
</organism>
<sequence length="323" mass="38007">MYKCKRCGYSSAIKGNLKNHFKRKRVCKPVLSEISLSILIEEFDINPELIADDPLPNTFDNTLIITNGTTQNLIELGNIELVKEDCGTYAVEDELNKLSRCDYCGKEFKHRQSKFTHQKKCDGKDKNTMFMYLKEQLEESKVRENLLKEEWKLEKNQMKLEMETLLEKVGNNITNNTINIKEQNIILNNFGNENIDYFHHKYFNYLLKTPFSSVPKFLKDLHFNPNHPENHNVKITNKKLPYASVWEGNKWNIRDKKQVIENMVVKGFSIIDGQHEIISNLDPEKQKRYGDFHDKFESDDKELYKNLTKETEMVLINNKDITT</sequence>
<keyword evidence="1" id="KW-0175">Coiled coil</keyword>
<name>A0A6C0EL16_9ZZZZ</name>
<dbReference type="AlphaFoldDB" id="A0A6C0EL16"/>
<protein>
    <recommendedName>
        <fullName evidence="2">C2H2-type domain-containing protein</fullName>
    </recommendedName>
</protein>
<dbReference type="EMBL" id="MN738867">
    <property type="protein sequence ID" value="QHT29020.1"/>
    <property type="molecule type" value="Genomic_DNA"/>
</dbReference>
<dbReference type="PROSITE" id="PS50157">
    <property type="entry name" value="ZINC_FINGER_C2H2_2"/>
    <property type="match status" value="1"/>
</dbReference>
<accession>A0A6C0EL16</accession>
<feature type="coiled-coil region" evidence="1">
    <location>
        <begin position="134"/>
        <end position="168"/>
    </location>
</feature>
<dbReference type="InterPro" id="IPR013087">
    <property type="entry name" value="Znf_C2H2_type"/>
</dbReference>
<evidence type="ECO:0000259" key="2">
    <source>
        <dbReference type="PROSITE" id="PS50157"/>
    </source>
</evidence>
<dbReference type="InterPro" id="IPR036236">
    <property type="entry name" value="Znf_C2H2_sf"/>
</dbReference>
<evidence type="ECO:0000256" key="1">
    <source>
        <dbReference type="SAM" id="Coils"/>
    </source>
</evidence>
<feature type="domain" description="C2H2-type" evidence="2">
    <location>
        <begin position="2"/>
        <end position="29"/>
    </location>
</feature>
<reference evidence="3" key="1">
    <citation type="journal article" date="2020" name="Nature">
        <title>Giant virus diversity and host interactions through global metagenomics.</title>
        <authorList>
            <person name="Schulz F."/>
            <person name="Roux S."/>
            <person name="Paez-Espino D."/>
            <person name="Jungbluth S."/>
            <person name="Walsh D.A."/>
            <person name="Denef V.J."/>
            <person name="McMahon K.D."/>
            <person name="Konstantinidis K.T."/>
            <person name="Eloe-Fadrosh E.A."/>
            <person name="Kyrpides N.C."/>
            <person name="Woyke T."/>
        </authorList>
    </citation>
    <scope>NUCLEOTIDE SEQUENCE</scope>
    <source>
        <strain evidence="3">GVMAG-M-3300001351-8</strain>
    </source>
</reference>
<proteinExistence type="predicted"/>